<geneLocation type="plasmid" evidence="1">
    <name>pRJ46C</name>
</geneLocation>
<sequence>MLQEKAQGMGYQENTMLLGNAGFHVIASESAKYVNID</sequence>
<evidence type="ECO:0000313" key="1">
    <source>
        <dbReference type="EMBL" id="ALD82389.1"/>
    </source>
</evidence>
<protein>
    <submittedName>
        <fullName evidence="1">Uncharacterized protein</fullName>
    </submittedName>
</protein>
<dbReference type="EMBL" id="KT225520">
    <property type="protein sequence ID" value="ALD82389.1"/>
    <property type="molecule type" value="Genomic_DNA"/>
</dbReference>
<reference evidence="1" key="1">
    <citation type="submission" date="2015-06" db="EMBL/GenBank/DDBJ databases">
        <title>Carbapenemase-producing Raoultella ornithinolytica.</title>
        <authorList>
            <person name="Sun J."/>
            <person name="Zhang F."/>
        </authorList>
    </citation>
    <scope>NUCLEOTIDE SEQUENCE</scope>
    <source>
        <strain evidence="1">RJ46C</strain>
        <plasmid evidence="1">pRJ46C</plasmid>
    </source>
</reference>
<accession>A0A0M5KTE3</accession>
<dbReference type="AlphaFoldDB" id="A0A0M5KTE3"/>
<keyword evidence="1" id="KW-0614">Plasmid</keyword>
<proteinExistence type="predicted"/>
<organism evidence="1">
    <name type="scientific">Raoultella ornithinolytica</name>
    <name type="common">Klebsiella ornithinolytica</name>
    <dbReference type="NCBI Taxonomy" id="54291"/>
    <lineage>
        <taxon>Bacteria</taxon>
        <taxon>Pseudomonadati</taxon>
        <taxon>Pseudomonadota</taxon>
        <taxon>Gammaproteobacteria</taxon>
        <taxon>Enterobacterales</taxon>
        <taxon>Enterobacteriaceae</taxon>
        <taxon>Klebsiella/Raoultella group</taxon>
        <taxon>Raoultella</taxon>
    </lineage>
</organism>
<name>A0A0M5KTE3_RAOOR</name>